<evidence type="ECO:0000256" key="1">
    <source>
        <dbReference type="SAM" id="MobiDB-lite"/>
    </source>
</evidence>
<dbReference type="PANTHER" id="PTHR34293:SF1">
    <property type="entry name" value="HTH-TYPE TRANSCRIPTIONAL REGULATOR TRMBL2"/>
    <property type="match status" value="1"/>
</dbReference>
<dbReference type="InterPro" id="IPR036388">
    <property type="entry name" value="WH-like_DNA-bd_sf"/>
</dbReference>
<dbReference type="RefSeq" id="WP_145910708.1">
    <property type="nucleotide sequence ID" value="NZ_BAAAMZ010000001.1"/>
</dbReference>
<dbReference type="SMART" id="SM00421">
    <property type="entry name" value="HTH_LUXR"/>
    <property type="match status" value="1"/>
</dbReference>
<dbReference type="EMBL" id="VIWT01000005">
    <property type="protein sequence ID" value="TWF73780.1"/>
    <property type="molecule type" value="Genomic_DNA"/>
</dbReference>
<accession>A0A561SFY4</accession>
<dbReference type="SUPFAM" id="SSF46894">
    <property type="entry name" value="C-terminal effector domain of the bipartite response regulators"/>
    <property type="match status" value="1"/>
</dbReference>
<feature type="compositionally biased region" description="Gly residues" evidence="1">
    <location>
        <begin position="97"/>
        <end position="106"/>
    </location>
</feature>
<reference evidence="3 4" key="1">
    <citation type="submission" date="2019-06" db="EMBL/GenBank/DDBJ databases">
        <title>Sequencing the genomes of 1000 actinobacteria strains.</title>
        <authorList>
            <person name="Klenk H.-P."/>
        </authorList>
    </citation>
    <scope>NUCLEOTIDE SEQUENCE [LARGE SCALE GENOMIC DNA]</scope>
    <source>
        <strain evidence="3 4">DSM 44826</strain>
    </source>
</reference>
<sequence>MLEATGLSDRSEQVYRAMLGHHDHGVADLAADTGLSALQVHDALNELACLALLRPATGAGPAVEPTAADQAALEAELAAVRTAITAITAAHAHAHGSGHGPSGAGEGAHRLPGLDAVRARLEELQQLTESECLSLNPGGSHLPNARDTAKPLNQLALERGVAIRAVCRDGFRHDPDTLAYARWLTDLGGQMRTVATVPIQLVVIDRTVAVLPLDPDDPGAGALEVRSPAALTAVCALFDRVWAAGVPLGGPERPDRDGCTPMESALLGIIAGGQPDDVAARRLGLPLRTVRRMMADLMTRLGAASRFQAGVNASRRGWL</sequence>
<dbReference type="AlphaFoldDB" id="A0A561SFY4"/>
<feature type="region of interest" description="Disordered" evidence="1">
    <location>
        <begin position="91"/>
        <end position="110"/>
    </location>
</feature>
<dbReference type="InterPro" id="IPR016032">
    <property type="entry name" value="Sig_transdc_resp-reg_C-effctor"/>
</dbReference>
<evidence type="ECO:0000313" key="4">
    <source>
        <dbReference type="Proteomes" id="UP000317940"/>
    </source>
</evidence>
<organism evidence="3 4">
    <name type="scientific">Kitasatospora viridis</name>
    <dbReference type="NCBI Taxonomy" id="281105"/>
    <lineage>
        <taxon>Bacteria</taxon>
        <taxon>Bacillati</taxon>
        <taxon>Actinomycetota</taxon>
        <taxon>Actinomycetes</taxon>
        <taxon>Kitasatosporales</taxon>
        <taxon>Streptomycetaceae</taxon>
        <taxon>Kitasatospora</taxon>
    </lineage>
</organism>
<dbReference type="GO" id="GO:0006355">
    <property type="term" value="P:regulation of DNA-templated transcription"/>
    <property type="evidence" value="ECO:0007669"/>
    <property type="project" value="InterPro"/>
</dbReference>
<dbReference type="InterPro" id="IPR051797">
    <property type="entry name" value="TrmB-like"/>
</dbReference>
<dbReference type="OrthoDB" id="3863875at2"/>
<keyword evidence="4" id="KW-1185">Reference proteome</keyword>
<proteinExistence type="predicted"/>
<evidence type="ECO:0000259" key="2">
    <source>
        <dbReference type="SMART" id="SM00421"/>
    </source>
</evidence>
<dbReference type="Gene3D" id="1.10.10.10">
    <property type="entry name" value="Winged helix-like DNA-binding domain superfamily/Winged helix DNA-binding domain"/>
    <property type="match status" value="1"/>
</dbReference>
<feature type="domain" description="HTH luxR-type" evidence="2">
    <location>
        <begin position="256"/>
        <end position="313"/>
    </location>
</feature>
<dbReference type="InterPro" id="IPR000792">
    <property type="entry name" value="Tscrpt_reg_LuxR_C"/>
</dbReference>
<evidence type="ECO:0000313" key="3">
    <source>
        <dbReference type="EMBL" id="TWF73780.1"/>
    </source>
</evidence>
<dbReference type="GO" id="GO:0003677">
    <property type="term" value="F:DNA binding"/>
    <property type="evidence" value="ECO:0007669"/>
    <property type="project" value="InterPro"/>
</dbReference>
<name>A0A561SFY4_9ACTN</name>
<dbReference type="PANTHER" id="PTHR34293">
    <property type="entry name" value="HTH-TYPE TRANSCRIPTIONAL REGULATOR TRMBL2"/>
    <property type="match status" value="1"/>
</dbReference>
<comment type="caution">
    <text evidence="3">The sequence shown here is derived from an EMBL/GenBank/DDBJ whole genome shotgun (WGS) entry which is preliminary data.</text>
</comment>
<dbReference type="Proteomes" id="UP000317940">
    <property type="component" value="Unassembled WGS sequence"/>
</dbReference>
<protein>
    <recommendedName>
        <fullName evidence="2">HTH luxR-type domain-containing protein</fullName>
    </recommendedName>
</protein>
<gene>
    <name evidence="3" type="ORF">FHX73_15407</name>
</gene>